<dbReference type="AlphaFoldDB" id="A0A1L8RGN5"/>
<accession>A0A1L8RGN5</accession>
<sequence length="367" mass="41080">MKRKPLVLWGIAAVLLVSYIGILFMSISANDQRIQIKAYEDWRNAYVRPAAVGSYVNTTAGKQTALSEAQGYGMVITVLAAEKGFATETEFKELVAYYQAHQLSDTNALMAWKQEETKQGWQSVSQHNATDGDLDIAYALVLAAELWPDSGYQQLAQQLLTSIQQYNYNPETGFLTVGDWATVDKKASTLLRPSDVMPSYFEKFYDFTQDAFWQQVKTRGLALLTELSDDKTGLIPDFAWIGEKVTPAKANEVSNAYDGDYSDNACRIPMRLALSDDEGSRKLLDKMLPFFNEQTVVYAGYTLKGKPLQDYQSLAFSAPLLLAGKQDAAYSGLITSQNWVIAEPIQGDNYYNETLKVLVTLWMYPVK</sequence>
<dbReference type="GO" id="GO:0000272">
    <property type="term" value="P:polysaccharide catabolic process"/>
    <property type="evidence" value="ECO:0007669"/>
    <property type="project" value="UniProtKB-KW"/>
</dbReference>
<keyword evidence="7" id="KW-0472">Membrane</keyword>
<evidence type="ECO:0000256" key="4">
    <source>
        <dbReference type="ARBA" id="ARBA00023295"/>
    </source>
</evidence>
<keyword evidence="2" id="KW-0732">Signal</keyword>
<dbReference type="InterPro" id="IPR019834">
    <property type="entry name" value="Glyco_hydro_8_CS"/>
</dbReference>
<protein>
    <recommendedName>
        <fullName evidence="6">Glucanase</fullName>
        <ecNumber evidence="6">3.2.1.-</ecNumber>
    </recommendedName>
</protein>
<evidence type="ECO:0000256" key="7">
    <source>
        <dbReference type="SAM" id="Phobius"/>
    </source>
</evidence>
<keyword evidence="9" id="KW-1185">Reference proteome</keyword>
<evidence type="ECO:0000256" key="2">
    <source>
        <dbReference type="ARBA" id="ARBA00022729"/>
    </source>
</evidence>
<dbReference type="RefSeq" id="WP_067393143.1">
    <property type="nucleotide sequence ID" value="NZ_JXKH01000003.1"/>
</dbReference>
<dbReference type="EMBL" id="JXKH01000003">
    <property type="protein sequence ID" value="OJG18930.1"/>
    <property type="molecule type" value="Genomic_DNA"/>
</dbReference>
<evidence type="ECO:0000313" key="9">
    <source>
        <dbReference type="Proteomes" id="UP000181884"/>
    </source>
</evidence>
<evidence type="ECO:0000313" key="8">
    <source>
        <dbReference type="EMBL" id="OJG18930.1"/>
    </source>
</evidence>
<keyword evidence="3 6" id="KW-0378">Hydrolase</keyword>
<dbReference type="InterPro" id="IPR012341">
    <property type="entry name" value="6hp_glycosidase-like_sf"/>
</dbReference>
<evidence type="ECO:0000256" key="3">
    <source>
        <dbReference type="ARBA" id="ARBA00022801"/>
    </source>
</evidence>
<dbReference type="Gene3D" id="1.50.10.10">
    <property type="match status" value="1"/>
</dbReference>
<dbReference type="PRINTS" id="PR00735">
    <property type="entry name" value="GLHYDRLASE8"/>
</dbReference>
<proteinExistence type="inferred from homology"/>
<evidence type="ECO:0000256" key="6">
    <source>
        <dbReference type="RuleBase" id="RU361167"/>
    </source>
</evidence>
<keyword evidence="7" id="KW-1133">Transmembrane helix</keyword>
<feature type="active site" description="Nucleophile" evidence="5">
    <location>
        <position position="131"/>
    </location>
</feature>
<keyword evidence="4 6" id="KW-0326">Glycosidase</keyword>
<dbReference type="InterPro" id="IPR002037">
    <property type="entry name" value="Glyco_hydro_8"/>
</dbReference>
<dbReference type="InterPro" id="IPR008928">
    <property type="entry name" value="6-hairpin_glycosidase_sf"/>
</dbReference>
<evidence type="ECO:0000256" key="1">
    <source>
        <dbReference type="ARBA" id="ARBA00009209"/>
    </source>
</evidence>
<keyword evidence="6" id="KW-0119">Carbohydrate metabolism</keyword>
<dbReference type="Proteomes" id="UP000181884">
    <property type="component" value="Unassembled WGS sequence"/>
</dbReference>
<name>A0A1L8RGN5_9ENTE</name>
<evidence type="ECO:0000256" key="5">
    <source>
        <dbReference type="PROSITE-ProRule" id="PRU10058"/>
    </source>
</evidence>
<dbReference type="GO" id="GO:0004553">
    <property type="term" value="F:hydrolase activity, hydrolyzing O-glycosyl compounds"/>
    <property type="evidence" value="ECO:0007669"/>
    <property type="project" value="InterPro"/>
</dbReference>
<keyword evidence="6" id="KW-0624">Polysaccharide degradation</keyword>
<organism evidence="8 9">
    <name type="scientific">Enterococcus canis</name>
    <dbReference type="NCBI Taxonomy" id="214095"/>
    <lineage>
        <taxon>Bacteria</taxon>
        <taxon>Bacillati</taxon>
        <taxon>Bacillota</taxon>
        <taxon>Bacilli</taxon>
        <taxon>Lactobacillales</taxon>
        <taxon>Enterococcaceae</taxon>
        <taxon>Enterococcus</taxon>
    </lineage>
</organism>
<comment type="similarity">
    <text evidence="1 6">Belongs to the glycosyl hydrolase 8 (cellulase D) family.</text>
</comment>
<gene>
    <name evidence="8" type="ORF">RU97_GL001548</name>
</gene>
<dbReference type="PROSITE" id="PS00812">
    <property type="entry name" value="GLYCOSYL_HYDROL_F8"/>
    <property type="match status" value="1"/>
</dbReference>
<reference evidence="8 9" key="1">
    <citation type="submission" date="2014-12" db="EMBL/GenBank/DDBJ databases">
        <title>Draft genome sequences of 29 type strains of Enterococci.</title>
        <authorList>
            <person name="Zhong Z."/>
            <person name="Sun Z."/>
            <person name="Liu W."/>
            <person name="Zhang W."/>
            <person name="Zhang H."/>
        </authorList>
    </citation>
    <scope>NUCLEOTIDE SEQUENCE [LARGE SCALE GENOMIC DNA]</scope>
    <source>
        <strain evidence="8 9">DSM 17029</strain>
    </source>
</reference>
<dbReference type="STRING" id="214095.RU97_GL001548"/>
<comment type="caution">
    <text evidence="8">The sequence shown here is derived from an EMBL/GenBank/DDBJ whole genome shotgun (WGS) entry which is preliminary data.</text>
</comment>
<dbReference type="Pfam" id="PF01270">
    <property type="entry name" value="Glyco_hydro_8"/>
    <property type="match status" value="1"/>
</dbReference>
<feature type="transmembrane region" description="Helical" evidence="7">
    <location>
        <begin position="6"/>
        <end position="27"/>
    </location>
</feature>
<dbReference type="SUPFAM" id="SSF48208">
    <property type="entry name" value="Six-hairpin glycosidases"/>
    <property type="match status" value="1"/>
</dbReference>
<dbReference type="EC" id="3.2.1.-" evidence="6"/>
<keyword evidence="7" id="KW-0812">Transmembrane</keyword>